<evidence type="ECO:0000256" key="1">
    <source>
        <dbReference type="ARBA" id="ARBA00004141"/>
    </source>
</evidence>
<evidence type="ECO:0000256" key="5">
    <source>
        <dbReference type="ARBA" id="ARBA00038359"/>
    </source>
</evidence>
<feature type="transmembrane region" description="Helical" evidence="7">
    <location>
        <begin position="338"/>
        <end position="363"/>
    </location>
</feature>
<comment type="subcellular location">
    <subcellularLocation>
        <location evidence="1">Membrane</location>
        <topology evidence="1">Multi-pass membrane protein</topology>
    </subcellularLocation>
</comment>
<keyword evidence="4 7" id="KW-0472">Membrane</keyword>
<comment type="similarity">
    <text evidence="5">Belongs to the SAT4 family.</text>
</comment>
<keyword evidence="3 7" id="KW-1133">Transmembrane helix</keyword>
<name>A0A7C8Q3Y2_ORBOL</name>
<dbReference type="PANTHER" id="PTHR33048:SF129">
    <property type="entry name" value="INTEGRAL MEMBRANE PROTEIN-RELATED"/>
    <property type="match status" value="1"/>
</dbReference>
<dbReference type="InterPro" id="IPR049326">
    <property type="entry name" value="Rhodopsin_dom_fungi"/>
</dbReference>
<feature type="transmembrane region" description="Helical" evidence="7">
    <location>
        <begin position="264"/>
        <end position="288"/>
    </location>
</feature>
<dbReference type="PANTHER" id="PTHR33048">
    <property type="entry name" value="PTH11-LIKE INTEGRAL MEMBRANE PROTEIN (AFU_ORTHOLOGUE AFUA_5G11245)"/>
    <property type="match status" value="1"/>
</dbReference>
<feature type="transmembrane region" description="Helical" evidence="7">
    <location>
        <begin position="223"/>
        <end position="244"/>
    </location>
</feature>
<evidence type="ECO:0000256" key="2">
    <source>
        <dbReference type="ARBA" id="ARBA00022692"/>
    </source>
</evidence>
<dbReference type="AlphaFoldDB" id="A0A7C8Q3Y2"/>
<keyword evidence="2 7" id="KW-0812">Transmembrane</keyword>
<evidence type="ECO:0000259" key="8">
    <source>
        <dbReference type="Pfam" id="PF20684"/>
    </source>
</evidence>
<accession>A0A7C8Q3Y2</accession>
<feature type="transmembrane region" description="Helical" evidence="7">
    <location>
        <begin position="187"/>
        <end position="211"/>
    </location>
</feature>
<organism evidence="9 10">
    <name type="scientific">Orbilia oligospora</name>
    <name type="common">Nematode-trapping fungus</name>
    <name type="synonym">Arthrobotrys oligospora</name>
    <dbReference type="NCBI Taxonomy" id="2813651"/>
    <lineage>
        <taxon>Eukaryota</taxon>
        <taxon>Fungi</taxon>
        <taxon>Dikarya</taxon>
        <taxon>Ascomycota</taxon>
        <taxon>Pezizomycotina</taxon>
        <taxon>Orbiliomycetes</taxon>
        <taxon>Orbiliales</taxon>
        <taxon>Orbiliaceae</taxon>
        <taxon>Orbilia</taxon>
    </lineage>
</organism>
<dbReference type="GO" id="GO:0016020">
    <property type="term" value="C:membrane"/>
    <property type="evidence" value="ECO:0007669"/>
    <property type="project" value="UniProtKB-SubCell"/>
</dbReference>
<evidence type="ECO:0000256" key="3">
    <source>
        <dbReference type="ARBA" id="ARBA00022989"/>
    </source>
</evidence>
<feature type="domain" description="Rhodopsin" evidence="8">
    <location>
        <begin position="123"/>
        <end position="363"/>
    </location>
</feature>
<feature type="transmembrane region" description="Helical" evidence="7">
    <location>
        <begin position="138"/>
        <end position="158"/>
    </location>
</feature>
<feature type="region of interest" description="Disordered" evidence="6">
    <location>
        <begin position="380"/>
        <end position="409"/>
    </location>
</feature>
<feature type="transmembrane region" description="Helical" evidence="7">
    <location>
        <begin position="300"/>
        <end position="318"/>
    </location>
</feature>
<reference evidence="9 10" key="1">
    <citation type="submission" date="2019-06" db="EMBL/GenBank/DDBJ databases">
        <authorList>
            <person name="Palmer J.M."/>
        </authorList>
    </citation>
    <scope>NUCLEOTIDE SEQUENCE [LARGE SCALE GENOMIC DNA]</scope>
    <source>
        <strain evidence="9 10">TWF788</strain>
    </source>
</reference>
<evidence type="ECO:0000313" key="9">
    <source>
        <dbReference type="EMBL" id="KAF3191169.1"/>
    </source>
</evidence>
<dbReference type="EMBL" id="JAABOE010000004">
    <property type="protein sequence ID" value="KAF3191169.1"/>
    <property type="molecule type" value="Genomic_DNA"/>
</dbReference>
<feature type="transmembrane region" description="Helical" evidence="7">
    <location>
        <begin position="105"/>
        <end position="126"/>
    </location>
</feature>
<evidence type="ECO:0000256" key="4">
    <source>
        <dbReference type="ARBA" id="ARBA00023136"/>
    </source>
</evidence>
<gene>
    <name evidence="9" type="ORF">TWF788_007351</name>
</gene>
<comment type="caution">
    <text evidence="9">The sequence shown here is derived from an EMBL/GenBank/DDBJ whole genome shotgun (WGS) entry which is preliminary data.</text>
</comment>
<sequence length="409" mass="45439">MSDTGDESFDAETVLVILSSCLWVGAGSPKYSHLRTLAVMKRYAAFFEAANYTFTPQDLTKNFGTRPSDAPLFIEKMGGEDNMIQILLSIVEVEAYLPHPRNDGIVLPLFIALTAMTTIAVALRMWSRYKVAGSIQSFDYLTGAAYLMTVAWGGIAVYHSNSNGVWAAFWDMSWDTLRENYRRFSKITFILNVLYPWAMLLIKVSLCLFYYQMTAMTWIRWGCLATGSITFANTIAGFFVPIFSCRPTNYWDHLFESPCKVDRRAASIAVGAIYILTDVATWALPMPLIFQLKLSTKQRILAFCTFGIGSVACVASGFRLDAVIKFTKYSSQSSSTLLIDAWTIIEMNIALLCACAPAVRALVMYYVPKLFPNFGATPTKNSTQDTKATDTTKSQPATKVTATNGTEKS</sequence>
<protein>
    <recommendedName>
        <fullName evidence="8">Rhodopsin domain-containing protein</fullName>
    </recommendedName>
</protein>
<dbReference type="InterPro" id="IPR052337">
    <property type="entry name" value="SAT4-like"/>
</dbReference>
<evidence type="ECO:0000256" key="6">
    <source>
        <dbReference type="SAM" id="MobiDB-lite"/>
    </source>
</evidence>
<dbReference type="Pfam" id="PF20684">
    <property type="entry name" value="Fung_rhodopsin"/>
    <property type="match status" value="1"/>
</dbReference>
<evidence type="ECO:0000313" key="10">
    <source>
        <dbReference type="Proteomes" id="UP000479691"/>
    </source>
</evidence>
<dbReference type="Proteomes" id="UP000479691">
    <property type="component" value="Unassembled WGS sequence"/>
</dbReference>
<proteinExistence type="inferred from homology"/>
<evidence type="ECO:0000256" key="7">
    <source>
        <dbReference type="SAM" id="Phobius"/>
    </source>
</evidence>